<dbReference type="Gene3D" id="4.10.410.10">
    <property type="entry name" value="Pancreatic trypsin inhibitor Kunitz domain"/>
    <property type="match status" value="1"/>
</dbReference>
<sequence length="85" mass="9980">MKVLLVLLALLFCIAMCNARSEMHIFTDEERCAKPIHSGFICENEYSRFTFNAKTKKCEQFTTKLCKEPVNSYDTLEECKRRCMK</sequence>
<dbReference type="InterPro" id="IPR036880">
    <property type="entry name" value="Kunitz_BPTI_sf"/>
</dbReference>
<dbReference type="InterPro" id="IPR002223">
    <property type="entry name" value="Kunitz_BPTI"/>
</dbReference>
<accession>A0A016W5V2</accession>
<keyword evidence="4" id="KW-1185">Reference proteome</keyword>
<name>A0A016W5V2_9BILA</name>
<dbReference type="SMART" id="SM00131">
    <property type="entry name" value="KU"/>
    <property type="match status" value="1"/>
</dbReference>
<dbReference type="SUPFAM" id="SSF57362">
    <property type="entry name" value="BPTI-like"/>
    <property type="match status" value="1"/>
</dbReference>
<evidence type="ECO:0000256" key="1">
    <source>
        <dbReference type="SAM" id="SignalP"/>
    </source>
</evidence>
<gene>
    <name evidence="3" type="primary">Acey_s0001.g75</name>
    <name evidence="3" type="ORF">Y032_0001g75</name>
</gene>
<dbReference type="PROSITE" id="PS50279">
    <property type="entry name" value="BPTI_KUNITZ_2"/>
    <property type="match status" value="1"/>
</dbReference>
<evidence type="ECO:0000313" key="4">
    <source>
        <dbReference type="Proteomes" id="UP000024635"/>
    </source>
</evidence>
<evidence type="ECO:0000259" key="2">
    <source>
        <dbReference type="PROSITE" id="PS50279"/>
    </source>
</evidence>
<feature type="signal peptide" evidence="1">
    <location>
        <begin position="1"/>
        <end position="19"/>
    </location>
</feature>
<dbReference type="GO" id="GO:0004867">
    <property type="term" value="F:serine-type endopeptidase inhibitor activity"/>
    <property type="evidence" value="ECO:0007669"/>
    <property type="project" value="InterPro"/>
</dbReference>
<reference evidence="4" key="1">
    <citation type="journal article" date="2015" name="Nat. Genet.">
        <title>The genome and transcriptome of the zoonotic hookworm Ancylostoma ceylanicum identify infection-specific gene families.</title>
        <authorList>
            <person name="Schwarz E.M."/>
            <person name="Hu Y."/>
            <person name="Antoshechkin I."/>
            <person name="Miller M.M."/>
            <person name="Sternberg P.W."/>
            <person name="Aroian R.V."/>
        </authorList>
    </citation>
    <scope>NUCLEOTIDE SEQUENCE</scope>
    <source>
        <strain evidence="4">HY135</strain>
    </source>
</reference>
<dbReference type="OrthoDB" id="5888389at2759"/>
<dbReference type="AlphaFoldDB" id="A0A016W5V2"/>
<feature type="domain" description="BPTI/Kunitz inhibitor" evidence="2">
    <location>
        <begin position="32"/>
        <end position="83"/>
    </location>
</feature>
<dbReference type="EMBL" id="JARK01001337">
    <property type="protein sequence ID" value="EYC34647.1"/>
    <property type="molecule type" value="Genomic_DNA"/>
</dbReference>
<feature type="chain" id="PRO_5001494178" description="BPTI/Kunitz inhibitor domain-containing protein" evidence="1">
    <location>
        <begin position="20"/>
        <end position="85"/>
    </location>
</feature>
<protein>
    <recommendedName>
        <fullName evidence="2">BPTI/Kunitz inhibitor domain-containing protein</fullName>
    </recommendedName>
</protein>
<evidence type="ECO:0000313" key="3">
    <source>
        <dbReference type="EMBL" id="EYC34647.1"/>
    </source>
</evidence>
<organism evidence="3 4">
    <name type="scientific">Ancylostoma ceylanicum</name>
    <dbReference type="NCBI Taxonomy" id="53326"/>
    <lineage>
        <taxon>Eukaryota</taxon>
        <taxon>Metazoa</taxon>
        <taxon>Ecdysozoa</taxon>
        <taxon>Nematoda</taxon>
        <taxon>Chromadorea</taxon>
        <taxon>Rhabditida</taxon>
        <taxon>Rhabditina</taxon>
        <taxon>Rhabditomorpha</taxon>
        <taxon>Strongyloidea</taxon>
        <taxon>Ancylostomatidae</taxon>
        <taxon>Ancylostomatinae</taxon>
        <taxon>Ancylostoma</taxon>
    </lineage>
</organism>
<dbReference type="Pfam" id="PF00014">
    <property type="entry name" value="Kunitz_BPTI"/>
    <property type="match status" value="1"/>
</dbReference>
<keyword evidence="1" id="KW-0732">Signal</keyword>
<comment type="caution">
    <text evidence="3">The sequence shown here is derived from an EMBL/GenBank/DDBJ whole genome shotgun (WGS) entry which is preliminary data.</text>
</comment>
<dbReference type="Proteomes" id="UP000024635">
    <property type="component" value="Unassembled WGS sequence"/>
</dbReference>
<proteinExistence type="predicted"/>